<dbReference type="EC" id="3.4.19.12" evidence="3"/>
<proteinExistence type="inferred from homology"/>
<comment type="catalytic activity">
    <reaction evidence="1 3">
        <text>Thiol-dependent hydrolysis of ester, thioester, amide, peptide and isopeptide bonds formed by the C-terminal Gly of ubiquitin (a 76-residue protein attached to proteins as an intracellular targeting signal).</text>
        <dbReference type="EC" id="3.4.19.12"/>
    </reaction>
</comment>
<keyword evidence="3" id="KW-0788">Thiol protease</keyword>
<dbReference type="InterPro" id="IPR018200">
    <property type="entry name" value="USP_CS"/>
</dbReference>
<dbReference type="GO" id="GO:0004843">
    <property type="term" value="F:cysteine-type deubiquitinase activity"/>
    <property type="evidence" value="ECO:0007669"/>
    <property type="project" value="UniProtKB-UniRule"/>
</dbReference>
<accession>A0A1B0DFX4</accession>
<dbReference type="PANTHER" id="PTHR21646:SF46">
    <property type="entry name" value="UBIQUITIN CARBOXYL-TERMINAL HYDROLASE"/>
    <property type="match status" value="1"/>
</dbReference>
<dbReference type="GO" id="GO:0006508">
    <property type="term" value="P:proteolysis"/>
    <property type="evidence" value="ECO:0007669"/>
    <property type="project" value="UniProtKB-KW"/>
</dbReference>
<keyword evidence="3" id="KW-0833">Ubl conjugation pathway</keyword>
<evidence type="ECO:0000256" key="3">
    <source>
        <dbReference type="RuleBase" id="RU366025"/>
    </source>
</evidence>
<dbReference type="PANTHER" id="PTHR21646">
    <property type="entry name" value="UBIQUITIN CARBOXYL-TERMINAL HYDROLASE"/>
    <property type="match status" value="1"/>
</dbReference>
<dbReference type="Proteomes" id="UP000092462">
    <property type="component" value="Unassembled WGS sequence"/>
</dbReference>
<keyword evidence="3" id="KW-0645">Protease</keyword>
<dbReference type="Pfam" id="PF00443">
    <property type="entry name" value="UCH"/>
    <property type="match status" value="1"/>
</dbReference>
<dbReference type="SUPFAM" id="SSF54001">
    <property type="entry name" value="Cysteine proteinases"/>
    <property type="match status" value="1"/>
</dbReference>
<dbReference type="EMBL" id="AJVK01033522">
    <property type="status" value="NOT_ANNOTATED_CDS"/>
    <property type="molecule type" value="Genomic_DNA"/>
</dbReference>
<name>A0A1B0DFX4_PHLPP</name>
<dbReference type="InterPro" id="IPR038765">
    <property type="entry name" value="Papain-like_cys_pep_sf"/>
</dbReference>
<dbReference type="Gene3D" id="3.90.70.10">
    <property type="entry name" value="Cysteine proteinases"/>
    <property type="match status" value="1"/>
</dbReference>
<dbReference type="CDD" id="cd02674">
    <property type="entry name" value="Peptidase_C19R"/>
    <property type="match status" value="1"/>
</dbReference>
<dbReference type="VEuPathDB" id="VectorBase:PPAI006935"/>
<dbReference type="VEuPathDB" id="VectorBase:PPAPM1_006849"/>
<dbReference type="InterPro" id="IPR028889">
    <property type="entry name" value="USP"/>
</dbReference>
<dbReference type="InterPro" id="IPR015063">
    <property type="entry name" value="USP8_dimer"/>
</dbReference>
<keyword evidence="5" id="KW-1185">Reference proteome</keyword>
<organism evidence="4 5">
    <name type="scientific">Phlebotomus papatasi</name>
    <name type="common">Sandfly</name>
    <dbReference type="NCBI Taxonomy" id="29031"/>
    <lineage>
        <taxon>Eukaryota</taxon>
        <taxon>Metazoa</taxon>
        <taxon>Ecdysozoa</taxon>
        <taxon>Arthropoda</taxon>
        <taxon>Hexapoda</taxon>
        <taxon>Insecta</taxon>
        <taxon>Pterygota</taxon>
        <taxon>Neoptera</taxon>
        <taxon>Endopterygota</taxon>
        <taxon>Diptera</taxon>
        <taxon>Nematocera</taxon>
        <taxon>Psychodoidea</taxon>
        <taxon>Psychodidae</taxon>
        <taxon>Phlebotomus</taxon>
        <taxon>Phlebotomus</taxon>
    </lineage>
</organism>
<dbReference type="InterPro" id="IPR036873">
    <property type="entry name" value="Rhodanese-like_dom_sf"/>
</dbReference>
<dbReference type="AlphaFoldDB" id="A0A1B0DFX4"/>
<keyword evidence="3" id="KW-0378">Hydrolase</keyword>
<evidence type="ECO:0000256" key="2">
    <source>
        <dbReference type="ARBA" id="ARBA00009085"/>
    </source>
</evidence>
<protein>
    <recommendedName>
        <fullName evidence="3">Ubiquitin carboxyl-terminal hydrolase</fullName>
        <ecNumber evidence="3">3.4.19.12</ecNumber>
    </recommendedName>
</protein>
<reference evidence="4" key="1">
    <citation type="submission" date="2022-08" db="UniProtKB">
        <authorList>
            <consortium name="EnsemblMetazoa"/>
        </authorList>
    </citation>
    <scope>IDENTIFICATION</scope>
    <source>
        <strain evidence="4">Israel</strain>
    </source>
</reference>
<evidence type="ECO:0000256" key="1">
    <source>
        <dbReference type="ARBA" id="ARBA00000707"/>
    </source>
</evidence>
<dbReference type="EMBL" id="AJVK01033521">
    <property type="status" value="NOT_ANNOTATED_CDS"/>
    <property type="molecule type" value="Genomic_DNA"/>
</dbReference>
<dbReference type="EnsemblMetazoa" id="PPAI006935-RA">
    <property type="protein sequence ID" value="PPAI006935-PA"/>
    <property type="gene ID" value="PPAI006935"/>
</dbReference>
<dbReference type="Pfam" id="PF08969">
    <property type="entry name" value="USP8_dimer"/>
    <property type="match status" value="1"/>
</dbReference>
<dbReference type="InterPro" id="IPR050185">
    <property type="entry name" value="Ub_carboxyl-term_hydrolase"/>
</dbReference>
<evidence type="ECO:0000313" key="4">
    <source>
        <dbReference type="EnsemblMetazoa" id="PPAI006935-PA"/>
    </source>
</evidence>
<sequence>HYAVPNLKKQKIQALCNSATKLYSEAEKQYDLHDEEQSFIFYMKYFNVLTAIKGSKEFPSQKNYISALLGNHQKNSKAMERAEQLSLSLKKRYELMRRSEECEMVVESPEGVEDQDEPMKPHRETSIGSQELFSMIQNGQQDILILDCRPKKDFMASRLLFRDCLNIPQEVILPGMTAGRVYQVLEAPERVMWNSRSKKEWVVLMDWSSKGKNPVRNTTLWCLWDILENWDPDVTYSHLVMLDGGYEDYILRYPMHSTNPKAQAPVVQSQDGNLLEEIEYPSIGDIVMKRDSFAKEVTRTYPSVDRGAKAAAIVTYEQKEKYMQDLLREQENITDKVLSTEMERLKAEKTWEELNQIKQEKTAVEEQNQALQAKEQELLYSMLQLENKERDYVAENERLKRQLDEYRQKEAEVAAATQKATLERIQEKEKEQKRLQERRKMLEMEREKKLKVAREQKKMLRENKENVEIPTINRAEKPQNLMGMAEIPSRGIRDLAPVMGNVDRGLTGLKNLGNSCYMNSVVQCLSNSISLTDYLVQGGFRKHINRSGRTQGRIVEELAAVLEALWCGRYKFISPVHLKQTIGAVQSMFRDFDQQDAHEFLTILMDMLHLDLQTISTDRHLREDLPVSEKAWLQFTKSQESCILRLFYGQIKSTVKCKECNKESATYDSFSNLSLELPATNSRCHIEDCFDMYFNGENIVGWNCPGCHQSRSAVKKLDISKLPPILVIHLKRFYADGSTALSRYSKKHNYISFPLKNLDLSPYLTRSEKNSRKMYHLYAVSNHYGTMDSGHYTAFCRNPFLGRWFKFDDHQVSSMDSGDVQSSAAYILFYTFIPNP</sequence>
<dbReference type="SUPFAM" id="SSF52821">
    <property type="entry name" value="Rhodanese/Cell cycle control phosphatase"/>
    <property type="match status" value="1"/>
</dbReference>
<dbReference type="SUPFAM" id="SSF140856">
    <property type="entry name" value="USP8 N-terminal domain-like"/>
    <property type="match status" value="1"/>
</dbReference>
<dbReference type="PROSITE" id="PS50235">
    <property type="entry name" value="USP_3"/>
    <property type="match status" value="1"/>
</dbReference>
<evidence type="ECO:0000313" key="5">
    <source>
        <dbReference type="Proteomes" id="UP000092462"/>
    </source>
</evidence>
<comment type="similarity">
    <text evidence="2 3">Belongs to the peptidase C19 family.</text>
</comment>
<dbReference type="PROSITE" id="PS00972">
    <property type="entry name" value="USP_1"/>
    <property type="match status" value="1"/>
</dbReference>
<dbReference type="Gene3D" id="1.20.58.80">
    <property type="entry name" value="Phosphotransferase system, lactose/cellobiose-type IIA subunit"/>
    <property type="match status" value="1"/>
</dbReference>
<dbReference type="InterPro" id="IPR001394">
    <property type="entry name" value="Peptidase_C19_UCH"/>
</dbReference>
<dbReference type="GO" id="GO:0016579">
    <property type="term" value="P:protein deubiquitination"/>
    <property type="evidence" value="ECO:0007669"/>
    <property type="project" value="InterPro"/>
</dbReference>
<dbReference type="Gene3D" id="3.40.250.10">
    <property type="entry name" value="Rhodanese-like domain"/>
    <property type="match status" value="1"/>
</dbReference>
<dbReference type="PROSITE" id="PS00973">
    <property type="entry name" value="USP_2"/>
    <property type="match status" value="1"/>
</dbReference>